<dbReference type="OrthoDB" id="134663at2157"/>
<dbReference type="Gene3D" id="3.10.20.30">
    <property type="match status" value="1"/>
</dbReference>
<comment type="caution">
    <text evidence="1">The sequence shown here is derived from an EMBL/GenBank/DDBJ whole genome shotgun (WGS) entry which is preliminary data.</text>
</comment>
<gene>
    <name evidence="1" type="primary">samp3_2</name>
    <name evidence="1" type="ORF">HAPAU_13140</name>
</gene>
<dbReference type="RefSeq" id="WP_066380773.1">
    <property type="nucleotide sequence ID" value="NZ_LTAZ01000004.1"/>
</dbReference>
<dbReference type="PANTHER" id="PTHR38031:SF1">
    <property type="entry name" value="SULFUR CARRIER PROTEIN CYSO"/>
    <property type="match status" value="1"/>
</dbReference>
<dbReference type="InterPro" id="IPR003749">
    <property type="entry name" value="ThiS/MoaD-like"/>
</dbReference>
<dbReference type="AlphaFoldDB" id="A0A151AEX8"/>
<sequence length="91" mass="9893">MQIECRFYGPFREDIGERRVLRETDARTVGELLDELSAAYPALDGRLVDGEGIAGSTVVTKGKRDVRHLDGIATGLDEGDVIRLTPSVYGG</sequence>
<dbReference type="Proteomes" id="UP000075321">
    <property type="component" value="Unassembled WGS sequence"/>
</dbReference>
<evidence type="ECO:0000313" key="1">
    <source>
        <dbReference type="EMBL" id="KYH26219.1"/>
    </source>
</evidence>
<dbReference type="InterPro" id="IPR012675">
    <property type="entry name" value="Beta-grasp_dom_sf"/>
</dbReference>
<accession>A0A151AEX8</accession>
<dbReference type="SUPFAM" id="SSF54285">
    <property type="entry name" value="MoaD/ThiS"/>
    <property type="match status" value="1"/>
</dbReference>
<dbReference type="Pfam" id="PF02597">
    <property type="entry name" value="ThiS"/>
    <property type="match status" value="1"/>
</dbReference>
<dbReference type="InterPro" id="IPR016155">
    <property type="entry name" value="Mopterin_synth/thiamin_S_b"/>
</dbReference>
<protein>
    <submittedName>
        <fullName evidence="1">Small archaeal modifier protein 3</fullName>
    </submittedName>
</protein>
<proteinExistence type="predicted"/>
<dbReference type="InterPro" id="IPR052045">
    <property type="entry name" value="Sulfur_Carrier/Prot_Modifier"/>
</dbReference>
<dbReference type="PANTHER" id="PTHR38031">
    <property type="entry name" value="SULFUR CARRIER PROTEIN SLR0821-RELATED"/>
    <property type="match status" value="1"/>
</dbReference>
<keyword evidence="2" id="KW-1185">Reference proteome</keyword>
<reference evidence="1 2" key="1">
    <citation type="submission" date="2016-02" db="EMBL/GenBank/DDBJ databases">
        <title>Genome sequence of Halalkalicoccus paucihalophilus DSM 24557.</title>
        <authorList>
            <person name="Poehlein A."/>
            <person name="Daniel R."/>
        </authorList>
    </citation>
    <scope>NUCLEOTIDE SEQUENCE [LARGE SCALE GENOMIC DNA]</scope>
    <source>
        <strain evidence="1 2">DSM 24557</strain>
    </source>
</reference>
<name>A0A151AEX8_9EURY</name>
<dbReference type="PATRIC" id="fig|1008153.3.peg.1325"/>
<dbReference type="EMBL" id="LTAZ01000004">
    <property type="protein sequence ID" value="KYH26219.1"/>
    <property type="molecule type" value="Genomic_DNA"/>
</dbReference>
<evidence type="ECO:0000313" key="2">
    <source>
        <dbReference type="Proteomes" id="UP000075321"/>
    </source>
</evidence>
<organism evidence="1 2">
    <name type="scientific">Halalkalicoccus paucihalophilus</name>
    <dbReference type="NCBI Taxonomy" id="1008153"/>
    <lineage>
        <taxon>Archaea</taxon>
        <taxon>Methanobacteriati</taxon>
        <taxon>Methanobacteriota</taxon>
        <taxon>Stenosarchaea group</taxon>
        <taxon>Halobacteria</taxon>
        <taxon>Halobacteriales</taxon>
        <taxon>Halococcaceae</taxon>
        <taxon>Halalkalicoccus</taxon>
    </lineage>
</organism>